<feature type="transmembrane region" description="Helical" evidence="1">
    <location>
        <begin position="906"/>
        <end position="927"/>
    </location>
</feature>
<organism evidence="2 3">
    <name type="scientific">Allohahella marinimesophila</name>
    <dbReference type="NCBI Taxonomy" id="1054972"/>
    <lineage>
        <taxon>Bacteria</taxon>
        <taxon>Pseudomonadati</taxon>
        <taxon>Pseudomonadota</taxon>
        <taxon>Gammaproteobacteria</taxon>
        <taxon>Oceanospirillales</taxon>
        <taxon>Hahellaceae</taxon>
        <taxon>Allohahella</taxon>
    </lineage>
</organism>
<feature type="transmembrane region" description="Helical" evidence="1">
    <location>
        <begin position="852"/>
        <end position="873"/>
    </location>
</feature>
<feature type="transmembrane region" description="Helical" evidence="1">
    <location>
        <begin position="428"/>
        <end position="448"/>
    </location>
</feature>
<comment type="caution">
    <text evidence="2">The sequence shown here is derived from an EMBL/GenBank/DDBJ whole genome shotgun (WGS) entry which is preliminary data.</text>
</comment>
<dbReference type="InterPro" id="IPR001036">
    <property type="entry name" value="Acrflvin-R"/>
</dbReference>
<dbReference type="SUPFAM" id="SSF82866">
    <property type="entry name" value="Multidrug efflux transporter AcrB transmembrane domain"/>
    <property type="match status" value="2"/>
</dbReference>
<dbReference type="Pfam" id="PF00873">
    <property type="entry name" value="ACR_tran"/>
    <property type="match status" value="1"/>
</dbReference>
<feature type="transmembrane region" description="Helical" evidence="1">
    <location>
        <begin position="15"/>
        <end position="33"/>
    </location>
</feature>
<feature type="transmembrane region" description="Helical" evidence="1">
    <location>
        <begin position="526"/>
        <end position="543"/>
    </location>
</feature>
<dbReference type="PRINTS" id="PR00702">
    <property type="entry name" value="ACRIFLAVINRP"/>
</dbReference>
<dbReference type="PANTHER" id="PTHR32063:SF0">
    <property type="entry name" value="SWARMING MOTILITY PROTEIN SWRC"/>
    <property type="match status" value="1"/>
</dbReference>
<gene>
    <name evidence="2" type="primary">vmeK</name>
    <name evidence="2" type="ORF">GCM10022278_04560</name>
</gene>
<proteinExistence type="predicted"/>
<feature type="transmembrane region" description="Helical" evidence="1">
    <location>
        <begin position="956"/>
        <end position="976"/>
    </location>
</feature>
<feature type="transmembrane region" description="Helical" evidence="1">
    <location>
        <begin position="996"/>
        <end position="1022"/>
    </location>
</feature>
<dbReference type="Gene3D" id="3.30.70.1320">
    <property type="entry name" value="Multidrug efflux transporter AcrB pore domain like"/>
    <property type="match status" value="1"/>
</dbReference>
<evidence type="ECO:0000313" key="3">
    <source>
        <dbReference type="Proteomes" id="UP001501337"/>
    </source>
</evidence>
<dbReference type="Proteomes" id="UP001501337">
    <property type="component" value="Unassembled WGS sequence"/>
</dbReference>
<dbReference type="Gene3D" id="3.30.2090.10">
    <property type="entry name" value="Multidrug efflux transporter AcrB TolC docking domain, DN and DC subdomains"/>
    <property type="match status" value="2"/>
</dbReference>
<dbReference type="SUPFAM" id="SSF82693">
    <property type="entry name" value="Multidrug efflux transporter AcrB pore domain, PN1, PN2, PC1 and PC2 subdomains"/>
    <property type="match status" value="3"/>
</dbReference>
<feature type="transmembrane region" description="Helical" evidence="1">
    <location>
        <begin position="383"/>
        <end position="407"/>
    </location>
</feature>
<keyword evidence="3" id="KW-1185">Reference proteome</keyword>
<dbReference type="SUPFAM" id="SSF82714">
    <property type="entry name" value="Multidrug efflux transporter AcrB TolC docking domain, DN and DC subdomains"/>
    <property type="match status" value="1"/>
</dbReference>
<protein>
    <submittedName>
        <fullName evidence="2">Multidrug efflux RND transporter permease subunit VmeK</fullName>
    </submittedName>
</protein>
<keyword evidence="1" id="KW-0472">Membrane</keyword>
<feature type="transmembrane region" description="Helical" evidence="1">
    <location>
        <begin position="880"/>
        <end position="900"/>
    </location>
</feature>
<dbReference type="PANTHER" id="PTHR32063">
    <property type="match status" value="1"/>
</dbReference>
<accession>A0ABP7NJG6</accession>
<evidence type="ECO:0000313" key="2">
    <source>
        <dbReference type="EMBL" id="GAA3948455.1"/>
    </source>
</evidence>
<keyword evidence="1" id="KW-0812">Transmembrane</keyword>
<dbReference type="Gene3D" id="1.20.1640.10">
    <property type="entry name" value="Multidrug efflux transporter AcrB transmembrane domain"/>
    <property type="match status" value="2"/>
</dbReference>
<keyword evidence="1" id="KW-1133">Transmembrane helix</keyword>
<name>A0ABP7NJG6_9GAMM</name>
<dbReference type="Gene3D" id="3.30.70.1430">
    <property type="entry name" value="Multidrug efflux transporter AcrB pore domain"/>
    <property type="match status" value="2"/>
</dbReference>
<dbReference type="InterPro" id="IPR027463">
    <property type="entry name" value="AcrB_DN_DC_subdom"/>
</dbReference>
<sequence>MNALIDAAFSRGRTVIMLFVIILGAGAVAYFGIPKESEPDIPIPTIYVSVTHEGISPGDAERLLAKPLEKELQTLEGLKEMRATAAEGYASVTLEFDAGFDADKALQDVREKVDLAKVELPSDSDEPRVTEINTALFPVLTVVLSGQVPERTLVTLARDLKDKVESLAGVLEVDIGGDREEVLEIIANPSVMETYNISYNDVFTLVQRNNRLVAAGALDTGAGRMVLKVPGLIEDLEDVLSLPIKVSGNTVVTFRDVADIRRTFKDPDSFARVGGEPALVLEISKRSGANIIETIAEIRALIASEQLAWPEGLSVSFLQDKSEQIKTMLGDLENNVITAVVLVMIVIVAALGGRPAILVGLAIPGSFLAGMLVLDAMGITLNIVVLFSLILVVGMLVDGAIVTTELADRRMAEGADRKEAYAFAAKRMAWPIISSTATTLAVFIPLVFWPGIVGEFMKFLPITVLITLAASIAMALIFIPVLGGMIARPMDSRDLKSGDPVEDARGFTRRYLNVVATLLRHPAKTLVTAILITVGTYVAYGSFGRGVEFFPSTEPDFAQVQVQARGDLSVLERDALVRQVESRLLEVPELKTVYARTIGGGAQGGQNRTADTVGVIQIEFIDWSVRDPAEVIIPRLRELVADIPGIVIQVREQESGPSGGKPVQMEVSARDPALLEASVVKLRGLLDELGGFEDIADNRALPSIEWQLHVDRAKAALYGADVALLGDAVKMLTTGIQLAEYRPDDTDDAVDIRLRFPLDERNLERIKQLRVPTADGQIPVSNFLTLQPAQKTGALSRTDGRRVMTIEADVAPDLLPDQQVQRIRAALADVGLDPAVQVTFKGQDEDQRETSAFLGTAFLTAMFLMITILVTQFNSFYQTALVLSAIVFSTAGVLLGLMVMGQPFGIVMGGIGVIALAGIVVNNNIVLIDTFNDLRKAGMAAREAIMQTVAERMRPVLLTSVTTVLGLLPMVFAMNIDLIGQNISFGAPSTQWWVQLSSAIAGGLTLATMLTLLLTPCLLMLGENVSAARARRREQRERSRLALQQDQA</sequence>
<evidence type="ECO:0000256" key="1">
    <source>
        <dbReference type="SAM" id="Phobius"/>
    </source>
</evidence>
<feature type="transmembrane region" description="Helical" evidence="1">
    <location>
        <begin position="336"/>
        <end position="363"/>
    </location>
</feature>
<dbReference type="RefSeq" id="WP_344802857.1">
    <property type="nucleotide sequence ID" value="NZ_BAABBO010000001.1"/>
</dbReference>
<feature type="transmembrane region" description="Helical" evidence="1">
    <location>
        <begin position="460"/>
        <end position="487"/>
    </location>
</feature>
<reference evidence="3" key="1">
    <citation type="journal article" date="2019" name="Int. J. Syst. Evol. Microbiol.">
        <title>The Global Catalogue of Microorganisms (GCM) 10K type strain sequencing project: providing services to taxonomists for standard genome sequencing and annotation.</title>
        <authorList>
            <consortium name="The Broad Institute Genomics Platform"/>
            <consortium name="The Broad Institute Genome Sequencing Center for Infectious Disease"/>
            <person name="Wu L."/>
            <person name="Ma J."/>
        </authorList>
    </citation>
    <scope>NUCLEOTIDE SEQUENCE [LARGE SCALE GENOMIC DNA]</scope>
    <source>
        <strain evidence="3">JCM 17555</strain>
    </source>
</reference>
<dbReference type="Gene3D" id="3.30.70.1440">
    <property type="entry name" value="Multidrug efflux transporter AcrB pore domain"/>
    <property type="match status" value="1"/>
</dbReference>
<dbReference type="EMBL" id="BAABBO010000001">
    <property type="protein sequence ID" value="GAA3948455.1"/>
    <property type="molecule type" value="Genomic_DNA"/>
</dbReference>